<keyword evidence="7 12" id="KW-0822">Tryptophan biosynthesis</keyword>
<evidence type="ECO:0000256" key="11">
    <source>
        <dbReference type="ARBA" id="ARBA00049047"/>
    </source>
</evidence>
<reference evidence="15 17" key="2">
    <citation type="submission" date="2017-03" db="EMBL/GenBank/DDBJ databases">
        <title>Complete sequence of Clostridium formicaceticum DSM 92.</title>
        <authorList>
            <person name="Poehlein A."/>
            <person name="Karl M."/>
            <person name="Bengelsdorf F.R."/>
            <person name="Duerre P."/>
            <person name="Daniel R."/>
        </authorList>
    </citation>
    <scope>NUCLEOTIDE SEQUENCE [LARGE SCALE GENOMIC DNA]</scope>
    <source>
        <strain evidence="15 17">DSM 92</strain>
    </source>
</reference>
<dbReference type="PANTHER" id="PTHR48077:SF3">
    <property type="entry name" value="TRYPTOPHAN SYNTHASE"/>
    <property type="match status" value="1"/>
</dbReference>
<dbReference type="GO" id="GO:0005737">
    <property type="term" value="C:cytoplasm"/>
    <property type="evidence" value="ECO:0007669"/>
    <property type="project" value="TreeGrafter"/>
</dbReference>
<comment type="similarity">
    <text evidence="4 12">Belongs to the TrpB family.</text>
</comment>
<dbReference type="KEGG" id="cfm:BJL90_09610"/>
<comment type="pathway">
    <text evidence="3 12">Amino-acid biosynthesis; L-tryptophan biosynthesis; L-tryptophan from chorismate: step 5/5.</text>
</comment>
<evidence type="ECO:0000256" key="4">
    <source>
        <dbReference type="ARBA" id="ARBA00009982"/>
    </source>
</evidence>
<evidence type="ECO:0000256" key="12">
    <source>
        <dbReference type="HAMAP-Rule" id="MF_00133"/>
    </source>
</evidence>
<dbReference type="Proteomes" id="UP000192478">
    <property type="component" value="Chromosome"/>
</dbReference>
<evidence type="ECO:0000313" key="15">
    <source>
        <dbReference type="EMBL" id="ARE86503.1"/>
    </source>
</evidence>
<evidence type="ECO:0000256" key="1">
    <source>
        <dbReference type="ARBA" id="ARBA00001933"/>
    </source>
</evidence>
<dbReference type="EMBL" id="CP017603">
    <property type="protein sequence ID" value="AOY76135.1"/>
    <property type="molecule type" value="Genomic_DNA"/>
</dbReference>
<evidence type="ECO:0000256" key="7">
    <source>
        <dbReference type="ARBA" id="ARBA00022822"/>
    </source>
</evidence>
<dbReference type="CDD" id="cd06446">
    <property type="entry name" value="Trp-synth_B"/>
    <property type="match status" value="1"/>
</dbReference>
<dbReference type="InterPro" id="IPR006654">
    <property type="entry name" value="Trp_synth_beta"/>
</dbReference>
<gene>
    <name evidence="15" type="primary">trpB_2</name>
    <name evidence="12" type="synonym">trpB</name>
    <name evidence="14" type="ORF">BJL90_09610</name>
    <name evidence="15" type="ORF">CLFO_08250</name>
</gene>
<dbReference type="InterPro" id="IPR006653">
    <property type="entry name" value="Trp_synth_b_CS"/>
</dbReference>
<dbReference type="FunFam" id="3.40.50.1100:FF:000004">
    <property type="entry name" value="Tryptophan synthase beta chain"/>
    <property type="match status" value="1"/>
</dbReference>
<dbReference type="RefSeq" id="WP_070967128.1">
    <property type="nucleotide sequence ID" value="NZ_CP017603.1"/>
</dbReference>
<dbReference type="SUPFAM" id="SSF53686">
    <property type="entry name" value="Tryptophan synthase beta subunit-like PLP-dependent enzymes"/>
    <property type="match status" value="1"/>
</dbReference>
<dbReference type="HAMAP" id="MF_00133">
    <property type="entry name" value="Trp_synth_beta"/>
    <property type="match status" value="1"/>
</dbReference>
<sequence length="393" mass="42835">MEKTNGYFGEFGGAFVPEALQNVLAEVAENFYQYIEDPEFLQELQYYQKQYIGRENPLYYAEGLTQRIGGAKIYLKREDLNHTGAHKINNAIGQALLAKKMNKKRIIAETGAGQHGVATATVCALMGLDCTIYMGEIDTKRQELNVFRMEMLGAKVVPVTSGTATLKDAVDAALEDFVTNAEDTFYLLGSAVGPHPYPTMVREFQSIIGIEARRQILEAEGRLPDYLVACVGGGSNAIGLFHPFVKDEEVKIIGVEPAGKGLETEEHAASISKGTVGVIHGFKCYTLQDENGEPLPVHSIAAGLDYPGVGPEHSYYKSVGRGEYVAVTDDEALDAFFLLSKTEGIIPAIESAHAVAYATKLAKELSSDQIIIVNLSGRGDKDVKQVKEMIEDK</sequence>
<accession>A0AAC9WF99</accession>
<dbReference type="Proteomes" id="UP000177894">
    <property type="component" value="Chromosome"/>
</dbReference>
<feature type="modified residue" description="N6-(pyridoxal phosphate)lysine" evidence="12">
    <location>
        <position position="87"/>
    </location>
</feature>
<dbReference type="EMBL" id="CP020559">
    <property type="protein sequence ID" value="ARE86503.1"/>
    <property type="molecule type" value="Genomic_DNA"/>
</dbReference>
<evidence type="ECO:0000256" key="8">
    <source>
        <dbReference type="ARBA" id="ARBA00022898"/>
    </source>
</evidence>
<dbReference type="FunFam" id="3.40.50.1100:FF:000001">
    <property type="entry name" value="Tryptophan synthase beta chain"/>
    <property type="match status" value="1"/>
</dbReference>
<dbReference type="AlphaFoldDB" id="A0AAC9WF99"/>
<evidence type="ECO:0000256" key="5">
    <source>
        <dbReference type="ARBA" id="ARBA00011270"/>
    </source>
</evidence>
<evidence type="ECO:0000259" key="13">
    <source>
        <dbReference type="Pfam" id="PF00291"/>
    </source>
</evidence>
<dbReference type="EC" id="4.2.1.20" evidence="12"/>
<evidence type="ECO:0000313" key="16">
    <source>
        <dbReference type="Proteomes" id="UP000177894"/>
    </source>
</evidence>
<dbReference type="Gene3D" id="3.40.50.1100">
    <property type="match status" value="2"/>
</dbReference>
<comment type="catalytic activity">
    <reaction evidence="11 12">
        <text>(1S,2R)-1-C-(indol-3-yl)glycerol 3-phosphate + L-serine = D-glyceraldehyde 3-phosphate + L-tryptophan + H2O</text>
        <dbReference type="Rhea" id="RHEA:10532"/>
        <dbReference type="ChEBI" id="CHEBI:15377"/>
        <dbReference type="ChEBI" id="CHEBI:33384"/>
        <dbReference type="ChEBI" id="CHEBI:57912"/>
        <dbReference type="ChEBI" id="CHEBI:58866"/>
        <dbReference type="ChEBI" id="CHEBI:59776"/>
        <dbReference type="EC" id="4.2.1.20"/>
    </reaction>
</comment>
<feature type="domain" description="Tryptophan synthase beta chain-like PALP" evidence="13">
    <location>
        <begin position="54"/>
        <end position="377"/>
    </location>
</feature>
<evidence type="ECO:0000313" key="17">
    <source>
        <dbReference type="Proteomes" id="UP000192478"/>
    </source>
</evidence>
<dbReference type="InterPro" id="IPR001926">
    <property type="entry name" value="TrpB-like_PALP"/>
</dbReference>
<evidence type="ECO:0000256" key="6">
    <source>
        <dbReference type="ARBA" id="ARBA00022605"/>
    </source>
</evidence>
<keyword evidence="9 12" id="KW-0057">Aromatic amino acid biosynthesis</keyword>
<keyword evidence="16" id="KW-1185">Reference proteome</keyword>
<keyword evidence="6 12" id="KW-0028">Amino-acid biosynthesis</keyword>
<dbReference type="PANTHER" id="PTHR48077">
    <property type="entry name" value="TRYPTOPHAN SYNTHASE-RELATED"/>
    <property type="match status" value="1"/>
</dbReference>
<evidence type="ECO:0000256" key="9">
    <source>
        <dbReference type="ARBA" id="ARBA00023141"/>
    </source>
</evidence>
<comment type="cofactor">
    <cofactor evidence="1 12">
        <name>pyridoxal 5'-phosphate</name>
        <dbReference type="ChEBI" id="CHEBI:597326"/>
    </cofactor>
</comment>
<evidence type="ECO:0000256" key="10">
    <source>
        <dbReference type="ARBA" id="ARBA00023239"/>
    </source>
</evidence>
<dbReference type="GO" id="GO:0004834">
    <property type="term" value="F:tryptophan synthase activity"/>
    <property type="evidence" value="ECO:0007669"/>
    <property type="project" value="UniProtKB-UniRule"/>
</dbReference>
<dbReference type="InterPro" id="IPR036052">
    <property type="entry name" value="TrpB-like_PALP_sf"/>
</dbReference>
<comment type="subunit">
    <text evidence="5 12">Tetramer of two alpha and two beta chains.</text>
</comment>
<dbReference type="NCBIfam" id="TIGR00263">
    <property type="entry name" value="trpB"/>
    <property type="match status" value="1"/>
</dbReference>
<dbReference type="PIRSF" id="PIRSF001413">
    <property type="entry name" value="Trp_syn_beta"/>
    <property type="match status" value="1"/>
</dbReference>
<protein>
    <recommendedName>
        <fullName evidence="12">Tryptophan synthase beta chain</fullName>
        <ecNumber evidence="12">4.2.1.20</ecNumber>
    </recommendedName>
</protein>
<organism evidence="15 17">
    <name type="scientific">Clostridium formicaceticum</name>
    <dbReference type="NCBI Taxonomy" id="1497"/>
    <lineage>
        <taxon>Bacteria</taxon>
        <taxon>Bacillati</taxon>
        <taxon>Bacillota</taxon>
        <taxon>Clostridia</taxon>
        <taxon>Eubacteriales</taxon>
        <taxon>Clostridiaceae</taxon>
        <taxon>Clostridium</taxon>
    </lineage>
</organism>
<keyword evidence="8 12" id="KW-0663">Pyridoxal phosphate</keyword>
<evidence type="ECO:0000313" key="14">
    <source>
        <dbReference type="EMBL" id="AOY76135.1"/>
    </source>
</evidence>
<comment type="function">
    <text evidence="2 12">The beta subunit is responsible for the synthesis of L-tryptophan from indole and L-serine.</text>
</comment>
<evidence type="ECO:0000256" key="2">
    <source>
        <dbReference type="ARBA" id="ARBA00002786"/>
    </source>
</evidence>
<dbReference type="Pfam" id="PF00291">
    <property type="entry name" value="PALP"/>
    <property type="match status" value="1"/>
</dbReference>
<reference evidence="14 16" key="1">
    <citation type="submission" date="2016-10" db="EMBL/GenBank/DDBJ databases">
        <title>Complete Genome Sequence of Acetogen Clostridium formicoaceticum ATCC 27076.</title>
        <authorList>
            <person name="Bao T."/>
            <person name="Cheng C."/>
            <person name="Zhao J."/>
            <person name="Yang S.-T."/>
            <person name="Wang J."/>
            <person name="Wang M."/>
        </authorList>
    </citation>
    <scope>NUCLEOTIDE SEQUENCE [LARGE SCALE GENOMIC DNA]</scope>
    <source>
        <strain evidence="14 16">ATCC 27076</strain>
    </source>
</reference>
<name>A0AAC9WF99_9CLOT</name>
<proteinExistence type="inferred from homology"/>
<dbReference type="InterPro" id="IPR023026">
    <property type="entry name" value="Trp_synth_beta/beta-like"/>
</dbReference>
<evidence type="ECO:0000256" key="3">
    <source>
        <dbReference type="ARBA" id="ARBA00004733"/>
    </source>
</evidence>
<dbReference type="PROSITE" id="PS00168">
    <property type="entry name" value="TRP_SYNTHASE_BETA"/>
    <property type="match status" value="1"/>
</dbReference>
<keyword evidence="10 12" id="KW-0456">Lyase</keyword>